<protein>
    <recommendedName>
        <fullName evidence="2">UVR domain-containing protein</fullName>
    </recommendedName>
</protein>
<dbReference type="GO" id="GO:0050897">
    <property type="term" value="F:cobalt ion binding"/>
    <property type="evidence" value="ECO:0007669"/>
    <property type="project" value="TreeGrafter"/>
</dbReference>
<dbReference type="PROSITE" id="PS50151">
    <property type="entry name" value="UVR"/>
    <property type="match status" value="1"/>
</dbReference>
<gene>
    <name evidence="3" type="ORF">BN990_03821</name>
</gene>
<dbReference type="Gene3D" id="4.10.860.10">
    <property type="entry name" value="UVR domain"/>
    <property type="match status" value="1"/>
</dbReference>
<dbReference type="SUPFAM" id="SSF46600">
    <property type="entry name" value="C-terminal UvrC-binding domain of UvrB"/>
    <property type="match status" value="1"/>
</dbReference>
<name>A0A024QG27_9BACI</name>
<reference evidence="3 4" key="1">
    <citation type="submission" date="2014-03" db="EMBL/GenBank/DDBJ databases">
        <authorList>
            <person name="Urmite Genomes U."/>
        </authorList>
    </citation>
    <scope>NUCLEOTIDE SEQUENCE [LARGE SCALE GENOMIC DNA]</scope>
    <source>
        <strain evidence="3 4">Vm-5</strain>
    </source>
</reference>
<dbReference type="OrthoDB" id="9788704at2"/>
<dbReference type="PANTHER" id="PTHR38430">
    <property type="entry name" value="PROTEIN-ARGININE KINASE ACTIVATOR PROTEIN"/>
    <property type="match status" value="1"/>
</dbReference>
<evidence type="ECO:0000259" key="2">
    <source>
        <dbReference type="PROSITE" id="PS50151"/>
    </source>
</evidence>
<dbReference type="PANTHER" id="PTHR38430:SF1">
    <property type="entry name" value="PROTEIN-ARGININE KINASE ACTIVATOR PROTEIN"/>
    <property type="match status" value="1"/>
</dbReference>
<dbReference type="InterPro" id="IPR036876">
    <property type="entry name" value="UVR_dom_sf"/>
</dbReference>
<dbReference type="InterPro" id="IPR001943">
    <property type="entry name" value="UVR_dom"/>
</dbReference>
<feature type="domain" description="UVR" evidence="2">
    <location>
        <begin position="137"/>
        <end position="172"/>
    </location>
</feature>
<keyword evidence="4" id="KW-1185">Reference proteome</keyword>
<dbReference type="EMBL" id="CCDP010000002">
    <property type="protein sequence ID" value="CDQ41449.1"/>
    <property type="molecule type" value="Genomic_DNA"/>
</dbReference>
<dbReference type="GO" id="GO:0046870">
    <property type="term" value="F:cadmium ion binding"/>
    <property type="evidence" value="ECO:0007669"/>
    <property type="project" value="TreeGrafter"/>
</dbReference>
<dbReference type="eggNOG" id="COG3880">
    <property type="taxonomic scope" value="Bacteria"/>
</dbReference>
<evidence type="ECO:0000313" key="3">
    <source>
        <dbReference type="EMBL" id="CDQ41449.1"/>
    </source>
</evidence>
<dbReference type="RefSeq" id="WP_038245937.1">
    <property type="nucleotide sequence ID" value="NZ_BNER01000012.1"/>
</dbReference>
<dbReference type="GO" id="GO:1990170">
    <property type="term" value="P:stress response to cadmium ion"/>
    <property type="evidence" value="ECO:0007669"/>
    <property type="project" value="TreeGrafter"/>
</dbReference>
<dbReference type="AlphaFoldDB" id="A0A024QG27"/>
<proteinExistence type="predicted"/>
<keyword evidence="1" id="KW-0175">Coiled coil</keyword>
<reference evidence="4" key="2">
    <citation type="submission" date="2014-05" db="EMBL/GenBank/DDBJ databases">
        <title>Draft genome sequence of Virgibacillus massiliensis Vm-5.</title>
        <authorList>
            <person name="Khelaifia S."/>
            <person name="Croce O."/>
            <person name="Lagier J.C."/>
            <person name="Raoult D."/>
        </authorList>
    </citation>
    <scope>NUCLEOTIDE SEQUENCE [LARGE SCALE GENOMIC DNA]</scope>
    <source>
        <strain evidence="4">Vm-5</strain>
    </source>
</reference>
<dbReference type="GO" id="GO:0005507">
    <property type="term" value="F:copper ion binding"/>
    <property type="evidence" value="ECO:0007669"/>
    <property type="project" value="TreeGrafter"/>
</dbReference>
<dbReference type="InterPro" id="IPR025542">
    <property type="entry name" value="YacH"/>
</dbReference>
<dbReference type="Proteomes" id="UP000028875">
    <property type="component" value="Unassembled WGS sequence"/>
</dbReference>
<evidence type="ECO:0000313" key="4">
    <source>
        <dbReference type="Proteomes" id="UP000028875"/>
    </source>
</evidence>
<comment type="caution">
    <text evidence="3">The sequence shown here is derived from an EMBL/GenBank/DDBJ whole genome shotgun (WGS) entry which is preliminary data.</text>
</comment>
<dbReference type="STRING" id="1462526.BN990_03821"/>
<dbReference type="GO" id="GO:0008270">
    <property type="term" value="F:zinc ion binding"/>
    <property type="evidence" value="ECO:0007669"/>
    <property type="project" value="TreeGrafter"/>
</dbReference>
<dbReference type="GO" id="GO:1990169">
    <property type="term" value="P:stress response to copper ion"/>
    <property type="evidence" value="ECO:0007669"/>
    <property type="project" value="TreeGrafter"/>
</dbReference>
<sequence>MKCQECHERPATLHFSQVIQGKKMEVHVCNVCAKEKGYMNYPEDGYSLHHLLSGLFNFDTSNIASAQGTTYQQVNELQCPKCELTFSEFKQIGKFGCAVCYETFNERLDPIFRRVHAGNTKHNGKIPKRQGGDLHKKKQIEALKDQLKSLVENEAFEEAAKVRDKIKALNQDQDKPEAGDQS</sequence>
<evidence type="ECO:0000256" key="1">
    <source>
        <dbReference type="SAM" id="Coils"/>
    </source>
</evidence>
<dbReference type="Pfam" id="PF02151">
    <property type="entry name" value="UVR"/>
    <property type="match status" value="1"/>
</dbReference>
<organism evidence="3 4">
    <name type="scientific">Virgibacillus massiliensis</name>
    <dbReference type="NCBI Taxonomy" id="1462526"/>
    <lineage>
        <taxon>Bacteria</taxon>
        <taxon>Bacillati</taxon>
        <taxon>Bacillota</taxon>
        <taxon>Bacilli</taxon>
        <taxon>Bacillales</taxon>
        <taxon>Bacillaceae</taxon>
        <taxon>Virgibacillus</taxon>
    </lineage>
</organism>
<feature type="coiled-coil region" evidence="1">
    <location>
        <begin position="140"/>
        <end position="172"/>
    </location>
</feature>
<dbReference type="PIRSF" id="PIRSF015034">
    <property type="entry name" value="YacH"/>
    <property type="match status" value="1"/>
</dbReference>
<accession>A0A024QG27</accession>